<evidence type="ECO:0000256" key="2">
    <source>
        <dbReference type="SAM" id="Phobius"/>
    </source>
</evidence>
<feature type="compositionally biased region" description="Low complexity" evidence="1">
    <location>
        <begin position="160"/>
        <end position="174"/>
    </location>
</feature>
<feature type="transmembrane region" description="Helical" evidence="2">
    <location>
        <begin position="246"/>
        <end position="264"/>
    </location>
</feature>
<name>A0A448XDI0_9PLAT</name>
<evidence type="ECO:0000313" key="3">
    <source>
        <dbReference type="EMBL" id="VEL34182.1"/>
    </source>
</evidence>
<evidence type="ECO:0000313" key="4">
    <source>
        <dbReference type="Proteomes" id="UP000784294"/>
    </source>
</evidence>
<dbReference type="AlphaFoldDB" id="A0A448XDI0"/>
<gene>
    <name evidence="3" type="ORF">PXEA_LOCUS27622</name>
</gene>
<feature type="region of interest" description="Disordered" evidence="1">
    <location>
        <begin position="136"/>
        <end position="174"/>
    </location>
</feature>
<accession>A0A448XDI0</accession>
<sequence length="265" mass="28063">MQLDGSLTYTTPKPTTNLDLAVSDRIDWTKRPNTTLTSPDQHNHAVLGNKVTTTSIDTTSNSPHPNNNPLLNPVTATPNAADTSSSSSLRHGPLPNGQAASDVKGPWHESRQSGSSETILPPRQFTNSARLSLKTAADGSPDLQNPVEPNKVVTKTVPPSSSSSSSASSASASSSSSSSPGLSPFLLMQHFVYLAAAGLLFSNVFKLLFGLLVSNKPISSAILVQPPPSPPPPIVVEAATTTTSSFTWQLCSYFGYFFLWLIGFR</sequence>
<feature type="compositionally biased region" description="Polar residues" evidence="1">
    <location>
        <begin position="112"/>
        <end position="124"/>
    </location>
</feature>
<dbReference type="EMBL" id="CAAALY010247154">
    <property type="protein sequence ID" value="VEL34182.1"/>
    <property type="molecule type" value="Genomic_DNA"/>
</dbReference>
<reference evidence="3" key="1">
    <citation type="submission" date="2018-11" db="EMBL/GenBank/DDBJ databases">
        <authorList>
            <consortium name="Pathogen Informatics"/>
        </authorList>
    </citation>
    <scope>NUCLEOTIDE SEQUENCE</scope>
</reference>
<feature type="compositionally biased region" description="Low complexity" evidence="1">
    <location>
        <begin position="58"/>
        <end position="79"/>
    </location>
</feature>
<protein>
    <submittedName>
        <fullName evidence="3">Uncharacterized protein</fullName>
    </submittedName>
</protein>
<feature type="transmembrane region" description="Helical" evidence="2">
    <location>
        <begin position="191"/>
        <end position="213"/>
    </location>
</feature>
<keyword evidence="4" id="KW-1185">Reference proteome</keyword>
<proteinExistence type="predicted"/>
<evidence type="ECO:0000256" key="1">
    <source>
        <dbReference type="SAM" id="MobiDB-lite"/>
    </source>
</evidence>
<comment type="caution">
    <text evidence="3">The sequence shown here is derived from an EMBL/GenBank/DDBJ whole genome shotgun (WGS) entry which is preliminary data.</text>
</comment>
<keyword evidence="2" id="KW-1133">Transmembrane helix</keyword>
<dbReference type="Proteomes" id="UP000784294">
    <property type="component" value="Unassembled WGS sequence"/>
</dbReference>
<keyword evidence="2" id="KW-0812">Transmembrane</keyword>
<feature type="compositionally biased region" description="Polar residues" evidence="1">
    <location>
        <begin position="80"/>
        <end position="89"/>
    </location>
</feature>
<keyword evidence="2" id="KW-0472">Membrane</keyword>
<feature type="region of interest" description="Disordered" evidence="1">
    <location>
        <begin position="54"/>
        <end position="124"/>
    </location>
</feature>
<organism evidence="3 4">
    <name type="scientific">Protopolystoma xenopodis</name>
    <dbReference type="NCBI Taxonomy" id="117903"/>
    <lineage>
        <taxon>Eukaryota</taxon>
        <taxon>Metazoa</taxon>
        <taxon>Spiralia</taxon>
        <taxon>Lophotrochozoa</taxon>
        <taxon>Platyhelminthes</taxon>
        <taxon>Monogenea</taxon>
        <taxon>Polyopisthocotylea</taxon>
        <taxon>Polystomatidea</taxon>
        <taxon>Polystomatidae</taxon>
        <taxon>Protopolystoma</taxon>
    </lineage>
</organism>